<reference evidence="2" key="1">
    <citation type="submission" date="2023-07" db="EMBL/GenBank/DDBJ databases">
        <authorList>
            <consortium name="CYATHOMIX"/>
        </authorList>
    </citation>
    <scope>NUCLEOTIDE SEQUENCE</scope>
    <source>
        <strain evidence="2">N/A</strain>
    </source>
</reference>
<organism evidence="2 3">
    <name type="scientific">Cylicocyclus nassatus</name>
    <name type="common">Nematode worm</name>
    <dbReference type="NCBI Taxonomy" id="53992"/>
    <lineage>
        <taxon>Eukaryota</taxon>
        <taxon>Metazoa</taxon>
        <taxon>Ecdysozoa</taxon>
        <taxon>Nematoda</taxon>
        <taxon>Chromadorea</taxon>
        <taxon>Rhabditida</taxon>
        <taxon>Rhabditina</taxon>
        <taxon>Rhabditomorpha</taxon>
        <taxon>Strongyloidea</taxon>
        <taxon>Strongylidae</taxon>
        <taxon>Cylicocyclus</taxon>
    </lineage>
</organism>
<feature type="region of interest" description="Disordered" evidence="1">
    <location>
        <begin position="60"/>
        <end position="98"/>
    </location>
</feature>
<dbReference type="Proteomes" id="UP001176961">
    <property type="component" value="Unassembled WGS sequence"/>
</dbReference>
<dbReference type="AlphaFoldDB" id="A0AA36H7M2"/>
<evidence type="ECO:0000313" key="3">
    <source>
        <dbReference type="Proteomes" id="UP001176961"/>
    </source>
</evidence>
<gene>
    <name evidence="2" type="ORF">CYNAS_LOCUS17248</name>
</gene>
<sequence length="98" mass="10711">MLRASRALAQPKTIERLGKAIARSRSNSREPIKEAKTIFSDLPAQLTPSTREAMAVAKEGKKMAASITSPKQQAENAAREENAEKTVTEEKMNEIGTN</sequence>
<protein>
    <submittedName>
        <fullName evidence="2">Uncharacterized protein</fullName>
    </submittedName>
</protein>
<evidence type="ECO:0000313" key="2">
    <source>
        <dbReference type="EMBL" id="CAJ0605265.1"/>
    </source>
</evidence>
<comment type="caution">
    <text evidence="2">The sequence shown here is derived from an EMBL/GenBank/DDBJ whole genome shotgun (WGS) entry which is preliminary data.</text>
</comment>
<dbReference type="EMBL" id="CATQJL010000316">
    <property type="protein sequence ID" value="CAJ0605265.1"/>
    <property type="molecule type" value="Genomic_DNA"/>
</dbReference>
<name>A0AA36H7M2_CYLNA</name>
<accession>A0AA36H7M2</accession>
<keyword evidence="3" id="KW-1185">Reference proteome</keyword>
<proteinExistence type="predicted"/>
<feature type="compositionally biased region" description="Basic and acidic residues" evidence="1">
    <location>
        <begin position="77"/>
        <end position="98"/>
    </location>
</feature>
<evidence type="ECO:0000256" key="1">
    <source>
        <dbReference type="SAM" id="MobiDB-lite"/>
    </source>
</evidence>